<feature type="transmembrane region" description="Helical" evidence="5">
    <location>
        <begin position="291"/>
        <end position="312"/>
    </location>
</feature>
<feature type="transmembrane region" description="Helical" evidence="5">
    <location>
        <begin position="204"/>
        <end position="225"/>
    </location>
</feature>
<dbReference type="EMBL" id="UZAE01012086">
    <property type="protein sequence ID" value="VDO03464.1"/>
    <property type="molecule type" value="Genomic_DNA"/>
</dbReference>
<dbReference type="AlphaFoldDB" id="A0A0R3TKB7"/>
<dbReference type="Pfam" id="PF03151">
    <property type="entry name" value="TPT"/>
    <property type="match status" value="1"/>
</dbReference>
<gene>
    <name evidence="7" type="ORF">HNAJ_LOCUS7604</name>
</gene>
<keyword evidence="4 5" id="KW-0472">Membrane</keyword>
<sequence>MACASPTLPNTVSENPQSSFLLNLMGKRMVVKIVDGRIFDGLLMCTDNCGNIAMRDVIEFQPKDEDNAEINTRKLYLITIRGEFIKQICIAKMDKAKSEYNIRLIFGVVSLYWVVSISLVFINKWLLSNSDTLLDAPMFVTWFQCFITVLLCVILAKISSTIPDKFSFPNLDFSWKTSLTVMPLSCVFFLMIFFNNLCLKYLDVAFYFVARSLTTVFNVILTYLILRKTTSLKAIICCAIIIAGYMVSVIQENGLGTLSLSGLFYGLSASLAVSLFSILTSKGLALVDGSVWRLTFYNNLNSFLLFIIGIAVSGEWKELHYLPTTFRYYFQYYMKTNMLF</sequence>
<dbReference type="GO" id="GO:0016020">
    <property type="term" value="C:membrane"/>
    <property type="evidence" value="ECO:0007669"/>
    <property type="project" value="UniProtKB-SubCell"/>
</dbReference>
<dbReference type="SMART" id="SM00651">
    <property type="entry name" value="Sm"/>
    <property type="match status" value="1"/>
</dbReference>
<comment type="subcellular location">
    <subcellularLocation>
        <location evidence="1">Membrane</location>
        <topology evidence="1">Multi-pass membrane protein</topology>
    </subcellularLocation>
</comment>
<feature type="domain" description="Sm" evidence="6">
    <location>
        <begin position="16"/>
        <end position="94"/>
    </location>
</feature>
<evidence type="ECO:0000259" key="6">
    <source>
        <dbReference type="PROSITE" id="PS52002"/>
    </source>
</evidence>
<dbReference type="PANTHER" id="PTHR11132">
    <property type="entry name" value="SOLUTE CARRIER FAMILY 35"/>
    <property type="match status" value="1"/>
</dbReference>
<dbReference type="PROSITE" id="PS52002">
    <property type="entry name" value="SM"/>
    <property type="match status" value="1"/>
</dbReference>
<feature type="transmembrane region" description="Helical" evidence="5">
    <location>
        <begin position="139"/>
        <end position="158"/>
    </location>
</feature>
<dbReference type="SUPFAM" id="SSF50182">
    <property type="entry name" value="Sm-like ribonucleoproteins"/>
    <property type="match status" value="1"/>
</dbReference>
<evidence type="ECO:0000256" key="5">
    <source>
        <dbReference type="SAM" id="Phobius"/>
    </source>
</evidence>
<evidence type="ECO:0000313" key="9">
    <source>
        <dbReference type="WBParaSite" id="HNAJ_0000760801-mRNA-1"/>
    </source>
</evidence>
<evidence type="ECO:0000256" key="3">
    <source>
        <dbReference type="ARBA" id="ARBA00022989"/>
    </source>
</evidence>
<dbReference type="InterPro" id="IPR037185">
    <property type="entry name" value="EmrE-like"/>
</dbReference>
<reference evidence="7 8" key="2">
    <citation type="submission" date="2018-11" db="EMBL/GenBank/DDBJ databases">
        <authorList>
            <consortium name="Pathogen Informatics"/>
        </authorList>
    </citation>
    <scope>NUCLEOTIDE SEQUENCE [LARGE SCALE GENOMIC DNA]</scope>
</reference>
<dbReference type="InterPro" id="IPR010920">
    <property type="entry name" value="LSM_dom_sf"/>
</dbReference>
<evidence type="ECO:0000313" key="8">
    <source>
        <dbReference type="Proteomes" id="UP000278807"/>
    </source>
</evidence>
<dbReference type="STRING" id="102285.A0A0R3TKB7"/>
<organism evidence="9">
    <name type="scientific">Rodentolepis nana</name>
    <name type="common">Dwarf tapeworm</name>
    <name type="synonym">Hymenolepis nana</name>
    <dbReference type="NCBI Taxonomy" id="102285"/>
    <lineage>
        <taxon>Eukaryota</taxon>
        <taxon>Metazoa</taxon>
        <taxon>Spiralia</taxon>
        <taxon>Lophotrochozoa</taxon>
        <taxon>Platyhelminthes</taxon>
        <taxon>Cestoda</taxon>
        <taxon>Eucestoda</taxon>
        <taxon>Cyclophyllidea</taxon>
        <taxon>Hymenolepididae</taxon>
        <taxon>Rodentolepis</taxon>
    </lineage>
</organism>
<dbReference type="InterPro" id="IPR047575">
    <property type="entry name" value="Sm"/>
</dbReference>
<dbReference type="InterPro" id="IPR004853">
    <property type="entry name" value="Sugar_P_trans_dom"/>
</dbReference>
<dbReference type="SUPFAM" id="SSF103481">
    <property type="entry name" value="Multidrug resistance efflux transporter EmrE"/>
    <property type="match status" value="1"/>
</dbReference>
<dbReference type="Pfam" id="PF01423">
    <property type="entry name" value="LSM"/>
    <property type="match status" value="1"/>
</dbReference>
<evidence type="ECO:0000256" key="4">
    <source>
        <dbReference type="ARBA" id="ARBA00023136"/>
    </source>
</evidence>
<dbReference type="InterPro" id="IPR050186">
    <property type="entry name" value="TPT_transporter"/>
</dbReference>
<evidence type="ECO:0000256" key="2">
    <source>
        <dbReference type="ARBA" id="ARBA00022692"/>
    </source>
</evidence>
<evidence type="ECO:0000313" key="7">
    <source>
        <dbReference type="EMBL" id="VDO03464.1"/>
    </source>
</evidence>
<dbReference type="GO" id="GO:0003723">
    <property type="term" value="F:RNA binding"/>
    <property type="evidence" value="ECO:0007669"/>
    <property type="project" value="InterPro"/>
</dbReference>
<evidence type="ECO:0000256" key="1">
    <source>
        <dbReference type="ARBA" id="ARBA00004141"/>
    </source>
</evidence>
<feature type="transmembrane region" description="Helical" evidence="5">
    <location>
        <begin position="179"/>
        <end position="198"/>
    </location>
</feature>
<feature type="transmembrane region" description="Helical" evidence="5">
    <location>
        <begin position="232"/>
        <end position="250"/>
    </location>
</feature>
<dbReference type="Gene3D" id="2.30.30.100">
    <property type="match status" value="1"/>
</dbReference>
<name>A0A0R3TKB7_RODNA</name>
<accession>A0A0R3TKB7</accession>
<protein>
    <submittedName>
        <fullName evidence="9">Sm domain-containing protein</fullName>
    </submittedName>
</protein>
<dbReference type="Proteomes" id="UP000278807">
    <property type="component" value="Unassembled WGS sequence"/>
</dbReference>
<keyword evidence="2 5" id="KW-0812">Transmembrane</keyword>
<dbReference type="OrthoDB" id="5547497at2759"/>
<reference evidence="9" key="1">
    <citation type="submission" date="2017-02" db="UniProtKB">
        <authorList>
            <consortium name="WormBaseParasite"/>
        </authorList>
    </citation>
    <scope>IDENTIFICATION</scope>
</reference>
<dbReference type="WBParaSite" id="HNAJ_0000760801-mRNA-1">
    <property type="protein sequence ID" value="HNAJ_0000760801-mRNA-1"/>
    <property type="gene ID" value="HNAJ_0000760801"/>
</dbReference>
<dbReference type="InterPro" id="IPR001163">
    <property type="entry name" value="Sm_dom_euk/arc"/>
</dbReference>
<keyword evidence="8" id="KW-1185">Reference proteome</keyword>
<keyword evidence="3 5" id="KW-1133">Transmembrane helix</keyword>
<proteinExistence type="predicted"/>
<feature type="transmembrane region" description="Helical" evidence="5">
    <location>
        <begin position="262"/>
        <end position="279"/>
    </location>
</feature>
<feature type="transmembrane region" description="Helical" evidence="5">
    <location>
        <begin position="102"/>
        <end position="127"/>
    </location>
</feature>